<feature type="transmembrane region" description="Helical" evidence="2">
    <location>
        <begin position="172"/>
        <end position="195"/>
    </location>
</feature>
<keyword evidence="2" id="KW-0812">Transmembrane</keyword>
<dbReference type="PATRIC" id="fig|45068.5.peg.1973"/>
<name>A0A0W0VJB0_9GAMM</name>
<accession>A0A0W0VJB0</accession>
<reference evidence="3 4" key="1">
    <citation type="submission" date="2015-11" db="EMBL/GenBank/DDBJ databases">
        <title>Genomic analysis of 38 Legionella species identifies large and diverse effector repertoires.</title>
        <authorList>
            <person name="Burstein D."/>
            <person name="Amaro F."/>
            <person name="Zusman T."/>
            <person name="Lifshitz Z."/>
            <person name="Cohen O."/>
            <person name="Gilbert J.A."/>
            <person name="Pupko T."/>
            <person name="Shuman H.A."/>
            <person name="Segal G."/>
        </authorList>
    </citation>
    <scope>NUCLEOTIDE SEQUENCE [LARGE SCALE GENOMIC DNA]</scope>
    <source>
        <strain evidence="3 4">ATCC 49505</strain>
    </source>
</reference>
<organism evidence="3 4">
    <name type="scientific">Legionella londiniensis</name>
    <dbReference type="NCBI Taxonomy" id="45068"/>
    <lineage>
        <taxon>Bacteria</taxon>
        <taxon>Pseudomonadati</taxon>
        <taxon>Pseudomonadota</taxon>
        <taxon>Gammaproteobacteria</taxon>
        <taxon>Legionellales</taxon>
        <taxon>Legionellaceae</taxon>
        <taxon>Legionella</taxon>
    </lineage>
</organism>
<comment type="caution">
    <text evidence="3">The sequence shown here is derived from an EMBL/GenBank/DDBJ whole genome shotgun (WGS) entry which is preliminary data.</text>
</comment>
<dbReference type="RefSeq" id="WP_058529795.1">
    <property type="nucleotide sequence ID" value="NZ_CAAAHZ010000009.1"/>
</dbReference>
<dbReference type="OrthoDB" id="5645074at2"/>
<gene>
    <name evidence="3" type="ORF">Llon_1813</name>
</gene>
<evidence type="ECO:0000256" key="2">
    <source>
        <dbReference type="SAM" id="Phobius"/>
    </source>
</evidence>
<keyword evidence="4" id="KW-1185">Reference proteome</keyword>
<evidence type="ECO:0000313" key="3">
    <source>
        <dbReference type="EMBL" id="KTD20192.1"/>
    </source>
</evidence>
<keyword evidence="2" id="KW-0472">Membrane</keyword>
<keyword evidence="1" id="KW-0175">Coiled coil</keyword>
<proteinExistence type="predicted"/>
<evidence type="ECO:0000256" key="1">
    <source>
        <dbReference type="SAM" id="Coils"/>
    </source>
</evidence>
<keyword evidence="2" id="KW-1133">Transmembrane helix</keyword>
<feature type="coiled-coil region" evidence="1">
    <location>
        <begin position="37"/>
        <end position="115"/>
    </location>
</feature>
<dbReference type="Proteomes" id="UP000054997">
    <property type="component" value="Unassembled WGS sequence"/>
</dbReference>
<evidence type="ECO:0000313" key="4">
    <source>
        <dbReference type="Proteomes" id="UP000054997"/>
    </source>
</evidence>
<dbReference type="AlphaFoldDB" id="A0A0W0VJB0"/>
<sequence>MEPMDEQDISRLKALLQRTGEFIAYFELAESKMIEWRQEIESQALSQQKQVQTLHRELNKLQEILDEAGLARLRLAAENALGQGKAYLEAVQETKKDIMAQLNAYQEELKDLCANTLSEINQHAKQAIERVDSQLSHYDAKHFSRIANESCTMIEKSAQEAISSSRKLLSLFHWRIIAIAFFTTLITAFIMGLYLSNEYPWDIHQQAMNERDAGKLLIKSWPILSQAERMKILGNQPG</sequence>
<dbReference type="STRING" id="45068.Llon_1813"/>
<protein>
    <submittedName>
        <fullName evidence="3">Uncharacterized protein</fullName>
    </submittedName>
</protein>
<dbReference type="EMBL" id="LNYK01000030">
    <property type="protein sequence ID" value="KTD20192.1"/>
    <property type="molecule type" value="Genomic_DNA"/>
</dbReference>